<reference evidence="2 3" key="1">
    <citation type="journal article" date="2003" name="Nature">
        <title>Genome divergence in two Prochlorococcus ecotypes reflects oceanic niche differentiation.</title>
        <authorList>
            <person name="Rocap G."/>
            <person name="Larimer F.W."/>
            <person name="Lamerdin J.E."/>
            <person name="Malfatti S."/>
            <person name="Chain P."/>
            <person name="Ahlgren N.A."/>
            <person name="Arellano A."/>
            <person name="Coleman M."/>
            <person name="Hauser L."/>
            <person name="Hess W.R."/>
            <person name="Johnson Z.I."/>
            <person name="Land M.L."/>
            <person name="Lindell D."/>
            <person name="Post A.F."/>
            <person name="Regala W."/>
            <person name="Shah M."/>
            <person name="Shaw S.L."/>
            <person name="Steglich C."/>
            <person name="Sullivan M.B."/>
            <person name="Ting C.S."/>
            <person name="Tolonen A."/>
            <person name="Webb E.A."/>
            <person name="Zinser E.R."/>
            <person name="Chisholm S.W."/>
        </authorList>
    </citation>
    <scope>NUCLEOTIDE SEQUENCE [LARGE SCALE GENOMIC DNA]</scope>
    <source>
        <strain evidence="3">CCMP1986 / NIES-2087 / MED4</strain>
    </source>
</reference>
<dbReference type="Proteomes" id="UP000001026">
    <property type="component" value="Chromosome"/>
</dbReference>
<dbReference type="KEGG" id="pmm:PMM1892"/>
<dbReference type="HOGENOM" id="CLU_2956989_0_0_3"/>
<dbReference type="AlphaFoldDB" id="A8WIB1"/>
<organism evidence="2 3">
    <name type="scientific">Prochlorococcus marinus subsp. pastoris (strain CCMP1986 / NIES-2087 / MED4)</name>
    <dbReference type="NCBI Taxonomy" id="59919"/>
    <lineage>
        <taxon>Bacteria</taxon>
        <taxon>Bacillati</taxon>
        <taxon>Cyanobacteriota</taxon>
        <taxon>Cyanophyceae</taxon>
        <taxon>Synechococcales</taxon>
        <taxon>Prochlorococcaceae</taxon>
        <taxon>Prochlorococcus</taxon>
    </lineage>
</organism>
<accession>A8WIB1</accession>
<keyword evidence="1" id="KW-0812">Transmembrane</keyword>
<keyword evidence="1" id="KW-1133">Transmembrane helix</keyword>
<sequence length="59" mass="6958">MKSLRFSRETNIYLPNILDKFKKKKSSGGAFVTWFLVWYFGSSILLLLSLHSYYMGFAR</sequence>
<proteinExistence type="predicted"/>
<evidence type="ECO:0000313" key="2">
    <source>
        <dbReference type="EMBL" id="CAP16396.1"/>
    </source>
</evidence>
<keyword evidence="1" id="KW-0472">Membrane</keyword>
<dbReference type="RefSeq" id="WP_036930775.1">
    <property type="nucleotide sequence ID" value="NC_005072.1"/>
</dbReference>
<feature type="transmembrane region" description="Helical" evidence="1">
    <location>
        <begin position="30"/>
        <end position="54"/>
    </location>
</feature>
<protein>
    <submittedName>
        <fullName evidence="2">Uncharacterized protein</fullName>
    </submittedName>
</protein>
<name>A8WIB1_PROMP</name>
<dbReference type="EMBL" id="BX548174">
    <property type="protein sequence ID" value="CAP16396.1"/>
    <property type="molecule type" value="Genomic_DNA"/>
</dbReference>
<evidence type="ECO:0000313" key="3">
    <source>
        <dbReference type="Proteomes" id="UP000001026"/>
    </source>
</evidence>
<gene>
    <name evidence="2" type="ordered locus">PMM1892</name>
</gene>
<evidence type="ECO:0000256" key="1">
    <source>
        <dbReference type="SAM" id="Phobius"/>
    </source>
</evidence>